<dbReference type="EMBL" id="KV921883">
    <property type="protein sequence ID" value="ORE08793.1"/>
    <property type="molecule type" value="Genomic_DNA"/>
</dbReference>
<evidence type="ECO:0008006" key="2">
    <source>
        <dbReference type="Google" id="ProtNLM"/>
    </source>
</evidence>
<dbReference type="Proteomes" id="UP000242414">
    <property type="component" value="Unassembled WGS sequence"/>
</dbReference>
<sequence length="471" mass="54745">MQQSRFLNLPNEVLEYIIHLSSIKPYDDTDFLGWCYPEHSYTHLKSIALCCQRLYKLCSPFLWKHKEFILPRQHDVKKESIIQIATDILATPSALSSIPLVLGDHVCSLYRNLTTSPHFDLINSRLMAQLVCNLKALRIDFHPLPRTEHYGLRYFFEYCPHLTEVFISHCQDTYDDFDALCRYKPRLTSLTLIDCTVKERTLEIMMDLFRPTLKRLLFRQVLIEPSINTTQLTSHLLTAAASEARLGFLHPLHFQNSQAAGIPQSMYIKASPNLRQLALTDSISCSTLEQITQASPLLEKLAIVLHDYYPEQIARSLTAITSLQRMTVLSLSFRKHYPLSREFERFPCHAPSSVWSYFATCLPKLKSLYISSSRLLISYEFIPILLQYHPFIVDVMIYSISFTQPPIPPSDNSLSNLRDTYLYECRYITYKIPDEHRHYLYTGQEAIQQSYNRVIDDVSDVQLCFIKGYKQ</sequence>
<evidence type="ECO:0000313" key="1">
    <source>
        <dbReference type="EMBL" id="ORE08793.1"/>
    </source>
</evidence>
<dbReference type="AlphaFoldDB" id="A0A1X0R9U5"/>
<reference evidence="1" key="1">
    <citation type="journal article" date="2016" name="Proc. Natl. Acad. Sci. U.S.A.">
        <title>Lipid metabolic changes in an early divergent fungus govern the establishment of a mutualistic symbiosis with endobacteria.</title>
        <authorList>
            <person name="Lastovetsky O.A."/>
            <person name="Gaspar M.L."/>
            <person name="Mondo S.J."/>
            <person name="LaButti K.M."/>
            <person name="Sandor L."/>
            <person name="Grigoriev I.V."/>
            <person name="Henry S.A."/>
            <person name="Pawlowska T.E."/>
        </authorList>
    </citation>
    <scope>NUCLEOTIDE SEQUENCE [LARGE SCALE GENOMIC DNA]</scope>
    <source>
        <strain evidence="1">ATCC 52814</strain>
    </source>
</reference>
<name>A0A1X0R9U5_RHIZD</name>
<gene>
    <name evidence="1" type="ORF">BCV72DRAFT_80745</name>
</gene>
<dbReference type="VEuPathDB" id="FungiDB:BCV72DRAFT_80745"/>
<dbReference type="Gene3D" id="3.80.10.10">
    <property type="entry name" value="Ribonuclease Inhibitor"/>
    <property type="match status" value="2"/>
</dbReference>
<dbReference type="SUPFAM" id="SSF52047">
    <property type="entry name" value="RNI-like"/>
    <property type="match status" value="1"/>
</dbReference>
<organism evidence="1">
    <name type="scientific">Rhizopus microsporus var. microsporus</name>
    <dbReference type="NCBI Taxonomy" id="86635"/>
    <lineage>
        <taxon>Eukaryota</taxon>
        <taxon>Fungi</taxon>
        <taxon>Fungi incertae sedis</taxon>
        <taxon>Mucoromycota</taxon>
        <taxon>Mucoromycotina</taxon>
        <taxon>Mucoromycetes</taxon>
        <taxon>Mucorales</taxon>
        <taxon>Mucorineae</taxon>
        <taxon>Rhizopodaceae</taxon>
        <taxon>Rhizopus</taxon>
    </lineage>
</organism>
<dbReference type="OrthoDB" id="2317425at2759"/>
<proteinExistence type="predicted"/>
<protein>
    <recommendedName>
        <fullName evidence="2">F-box domain-containing protein</fullName>
    </recommendedName>
</protein>
<dbReference type="InterPro" id="IPR032675">
    <property type="entry name" value="LRR_dom_sf"/>
</dbReference>
<accession>A0A1X0R9U5</accession>